<sequence length="137" mass="14701">MRVIYPLIVLMKNLVRETRGEELVHWKFFQGGILVLPIVNATVEGRSARALIYTGCSLSVLALCDCQCWFSICYGGLCGHKVVDGCPGAVLVLDLIEKLGGLEFCNGKMRFLSDGIIAASVNNDVAIAAGVDNGIVI</sequence>
<accession>A0AAN8XHV0</accession>
<organism evidence="1 2">
    <name type="scientific">Halocaridina rubra</name>
    <name type="common">Hawaiian red shrimp</name>
    <dbReference type="NCBI Taxonomy" id="373956"/>
    <lineage>
        <taxon>Eukaryota</taxon>
        <taxon>Metazoa</taxon>
        <taxon>Ecdysozoa</taxon>
        <taxon>Arthropoda</taxon>
        <taxon>Crustacea</taxon>
        <taxon>Multicrustacea</taxon>
        <taxon>Malacostraca</taxon>
        <taxon>Eumalacostraca</taxon>
        <taxon>Eucarida</taxon>
        <taxon>Decapoda</taxon>
        <taxon>Pleocyemata</taxon>
        <taxon>Caridea</taxon>
        <taxon>Atyoidea</taxon>
        <taxon>Atyidae</taxon>
        <taxon>Halocaridina</taxon>
    </lineage>
</organism>
<proteinExistence type="predicted"/>
<dbReference type="Proteomes" id="UP001381693">
    <property type="component" value="Unassembled WGS sequence"/>
</dbReference>
<evidence type="ECO:0000313" key="2">
    <source>
        <dbReference type="Proteomes" id="UP001381693"/>
    </source>
</evidence>
<reference evidence="1 2" key="1">
    <citation type="submission" date="2023-11" db="EMBL/GenBank/DDBJ databases">
        <title>Halocaridina rubra genome assembly.</title>
        <authorList>
            <person name="Smith C."/>
        </authorList>
    </citation>
    <scope>NUCLEOTIDE SEQUENCE [LARGE SCALE GENOMIC DNA]</scope>
    <source>
        <strain evidence="1">EP-1</strain>
        <tissue evidence="1">Whole</tissue>
    </source>
</reference>
<name>A0AAN8XHV0_HALRR</name>
<keyword evidence="2" id="KW-1185">Reference proteome</keyword>
<dbReference type="AlphaFoldDB" id="A0AAN8XHV0"/>
<comment type="caution">
    <text evidence="1">The sequence shown here is derived from an EMBL/GenBank/DDBJ whole genome shotgun (WGS) entry which is preliminary data.</text>
</comment>
<dbReference type="EMBL" id="JAXCGZ010001984">
    <property type="protein sequence ID" value="KAK7084780.1"/>
    <property type="molecule type" value="Genomic_DNA"/>
</dbReference>
<protein>
    <submittedName>
        <fullName evidence="1">Uncharacterized protein</fullName>
    </submittedName>
</protein>
<gene>
    <name evidence="1" type="ORF">SK128_016057</name>
</gene>
<evidence type="ECO:0000313" key="1">
    <source>
        <dbReference type="EMBL" id="KAK7084780.1"/>
    </source>
</evidence>